<comment type="caution">
    <text evidence="4">The sequence shown here is derived from an EMBL/GenBank/DDBJ whole genome shotgun (WGS) entry which is preliminary data.</text>
</comment>
<evidence type="ECO:0000256" key="1">
    <source>
        <dbReference type="PROSITE-ProRule" id="PRU00325"/>
    </source>
</evidence>
<organism evidence="4 5">
    <name type="scientific">Batillaria attramentaria</name>
    <dbReference type="NCBI Taxonomy" id="370345"/>
    <lineage>
        <taxon>Eukaryota</taxon>
        <taxon>Metazoa</taxon>
        <taxon>Spiralia</taxon>
        <taxon>Lophotrochozoa</taxon>
        <taxon>Mollusca</taxon>
        <taxon>Gastropoda</taxon>
        <taxon>Caenogastropoda</taxon>
        <taxon>Sorbeoconcha</taxon>
        <taxon>Cerithioidea</taxon>
        <taxon>Batillariidae</taxon>
        <taxon>Batillaria</taxon>
    </lineage>
</organism>
<proteinExistence type="predicted"/>
<dbReference type="GO" id="GO:0008270">
    <property type="term" value="F:zinc ion binding"/>
    <property type="evidence" value="ECO:0007669"/>
    <property type="project" value="UniProtKB-KW"/>
</dbReference>
<name>A0ABD0LJB5_9CAEN</name>
<feature type="region of interest" description="Disordered" evidence="2">
    <location>
        <begin position="147"/>
        <end position="175"/>
    </location>
</feature>
<accession>A0ABD0LJB5</accession>
<dbReference type="EMBL" id="JACVVK020000045">
    <property type="protein sequence ID" value="KAK7499276.1"/>
    <property type="molecule type" value="Genomic_DNA"/>
</dbReference>
<feature type="compositionally biased region" description="Polar residues" evidence="2">
    <location>
        <begin position="166"/>
        <end position="175"/>
    </location>
</feature>
<keyword evidence="1" id="KW-0479">Metal-binding</keyword>
<sequence length="175" mass="19131">MSNVHTHLPVPKLYVAPRKLAPKRIHDFLTILTRLSPTSALRPHRLPCLKSFICETAVKPCSAVSRTRCTCTHFSGARKSSRLKALSCQHTVQVRESVRAGFRKQPVGCTSVEADREPADLYCVAGIFWLASYDGILTLLCTPVPPPRPPKAPHRPPSSAALPVYQTVTSASPPS</sequence>
<reference evidence="4 5" key="1">
    <citation type="journal article" date="2023" name="Sci. Data">
        <title>Genome assembly of the Korean intertidal mud-creeper Batillaria attramentaria.</title>
        <authorList>
            <person name="Patra A.K."/>
            <person name="Ho P.T."/>
            <person name="Jun S."/>
            <person name="Lee S.J."/>
            <person name="Kim Y."/>
            <person name="Won Y.J."/>
        </authorList>
    </citation>
    <scope>NUCLEOTIDE SEQUENCE [LARGE SCALE GENOMIC DNA]</scope>
    <source>
        <strain evidence="4">Wonlab-2016</strain>
    </source>
</reference>
<keyword evidence="1" id="KW-0862">Zinc</keyword>
<dbReference type="Proteomes" id="UP001519460">
    <property type="component" value="Unassembled WGS sequence"/>
</dbReference>
<keyword evidence="1" id="KW-0863">Zinc-finger</keyword>
<dbReference type="InterPro" id="IPR007527">
    <property type="entry name" value="Znf_SWIM"/>
</dbReference>
<dbReference type="AlphaFoldDB" id="A0ABD0LJB5"/>
<evidence type="ECO:0000259" key="3">
    <source>
        <dbReference type="PROSITE" id="PS50966"/>
    </source>
</evidence>
<protein>
    <recommendedName>
        <fullName evidence="3">SWIM-type domain-containing protein</fullName>
    </recommendedName>
</protein>
<evidence type="ECO:0000256" key="2">
    <source>
        <dbReference type="SAM" id="MobiDB-lite"/>
    </source>
</evidence>
<evidence type="ECO:0000313" key="5">
    <source>
        <dbReference type="Proteomes" id="UP001519460"/>
    </source>
</evidence>
<dbReference type="PROSITE" id="PS50966">
    <property type="entry name" value="ZF_SWIM"/>
    <property type="match status" value="1"/>
</dbReference>
<feature type="domain" description="SWIM-type" evidence="3">
    <location>
        <begin position="54"/>
        <end position="99"/>
    </location>
</feature>
<gene>
    <name evidence="4" type="ORF">BaRGS_00009536</name>
</gene>
<evidence type="ECO:0000313" key="4">
    <source>
        <dbReference type="EMBL" id="KAK7499276.1"/>
    </source>
</evidence>
<keyword evidence="5" id="KW-1185">Reference proteome</keyword>